<name>A0ABN6P4Y4_9PROT</name>
<evidence type="ECO:0000256" key="1">
    <source>
        <dbReference type="SAM" id="SignalP"/>
    </source>
</evidence>
<dbReference type="RefSeq" id="WP_244407929.1">
    <property type="nucleotide sequence ID" value="NZ_AP025637.1"/>
</dbReference>
<feature type="signal peptide" evidence="1">
    <location>
        <begin position="1"/>
        <end position="20"/>
    </location>
</feature>
<sequence>MTRRLLMLCALLAAPVAALAQAVPVPPPVAASRALTQEAMRIFEATCLPAALRGEAVPPIVARDFGTAAAAVPPDQLRGNDAVRETGAWLITGLHGRYRLNTIEPGGQCGLLAEGVDHDSFLGAAAQIMARAPEVMPGWTLDGTPQRTSGARPFGTLTYVSATFSRADAPPPAPVRLLSITASAAERTDGRPNTGVVSVAIREERR</sequence>
<protein>
    <submittedName>
        <fullName evidence="2">Uncharacterized protein</fullName>
    </submittedName>
</protein>
<dbReference type="EMBL" id="AP025637">
    <property type="protein sequence ID" value="BDG73717.1"/>
    <property type="molecule type" value="Genomic_DNA"/>
</dbReference>
<keyword evidence="3" id="KW-1185">Reference proteome</keyword>
<feature type="chain" id="PRO_5047002869" evidence="1">
    <location>
        <begin position="21"/>
        <end position="206"/>
    </location>
</feature>
<proteinExistence type="predicted"/>
<gene>
    <name evidence="2" type="ORF">Rmf_36460</name>
</gene>
<evidence type="ECO:0000313" key="3">
    <source>
        <dbReference type="Proteomes" id="UP000831327"/>
    </source>
</evidence>
<reference evidence="2 3" key="1">
    <citation type="journal article" date="2016" name="Microbes Environ.">
        <title>Phylogenetically diverse aerobic anoxygenic phototrophic bacteria isolated from epilithic biofilms in Tama river, Japan.</title>
        <authorList>
            <person name="Hirose S."/>
            <person name="Matsuura K."/>
            <person name="Haruta S."/>
        </authorList>
    </citation>
    <scope>NUCLEOTIDE SEQUENCE [LARGE SCALE GENOMIC DNA]</scope>
    <source>
        <strain evidence="2 3">S08</strain>
    </source>
</reference>
<dbReference type="Proteomes" id="UP000831327">
    <property type="component" value="Chromosome"/>
</dbReference>
<evidence type="ECO:0000313" key="2">
    <source>
        <dbReference type="EMBL" id="BDG73717.1"/>
    </source>
</evidence>
<organism evidence="2 3">
    <name type="scientific">Roseomonas fluvialis</name>
    <dbReference type="NCBI Taxonomy" id="1750527"/>
    <lineage>
        <taxon>Bacteria</taxon>
        <taxon>Pseudomonadati</taxon>
        <taxon>Pseudomonadota</taxon>
        <taxon>Alphaproteobacteria</taxon>
        <taxon>Acetobacterales</taxon>
        <taxon>Roseomonadaceae</taxon>
        <taxon>Roseomonas</taxon>
    </lineage>
</organism>
<keyword evidence="1" id="KW-0732">Signal</keyword>
<accession>A0ABN6P4Y4</accession>